<keyword evidence="4 10" id="KW-0479">Metal-binding</keyword>
<feature type="domain" description="LIM zinc-binding" evidence="12">
    <location>
        <begin position="224"/>
        <end position="285"/>
    </location>
</feature>
<dbReference type="SMART" id="SM00132">
    <property type="entry name" value="LIM"/>
    <property type="match status" value="4"/>
</dbReference>
<dbReference type="InterPro" id="IPR001781">
    <property type="entry name" value="Znf_LIM"/>
</dbReference>
<feature type="domain" description="LIM zinc-binding" evidence="12">
    <location>
        <begin position="286"/>
        <end position="343"/>
    </location>
</feature>
<dbReference type="PROSITE" id="PS50023">
    <property type="entry name" value="LIM_DOMAIN_2"/>
    <property type="match status" value="4"/>
</dbReference>
<dbReference type="AlphaFoldDB" id="A0A1I7XGA8"/>
<dbReference type="FunFam" id="2.10.110.10:FF:000008">
    <property type="entry name" value="Paxillin isoform 1"/>
    <property type="match status" value="1"/>
</dbReference>
<dbReference type="Pfam" id="PF00412">
    <property type="entry name" value="LIM"/>
    <property type="match status" value="4"/>
</dbReference>
<accession>A0A1I7XGA8</accession>
<keyword evidence="13" id="KW-1185">Reference proteome</keyword>
<keyword evidence="2" id="KW-0963">Cytoplasm</keyword>
<dbReference type="GO" id="GO:0070161">
    <property type="term" value="C:anchoring junction"/>
    <property type="evidence" value="ECO:0007669"/>
    <property type="project" value="UniProtKB-SubCell"/>
</dbReference>
<feature type="domain" description="LIM zinc-binding" evidence="12">
    <location>
        <begin position="165"/>
        <end position="223"/>
    </location>
</feature>
<evidence type="ECO:0000256" key="11">
    <source>
        <dbReference type="SAM" id="MobiDB-lite"/>
    </source>
</evidence>
<dbReference type="Proteomes" id="UP000095283">
    <property type="component" value="Unplaced"/>
</dbReference>
<dbReference type="GO" id="GO:0031430">
    <property type="term" value="C:M band"/>
    <property type="evidence" value="ECO:0007669"/>
    <property type="project" value="UniProtKB-SubCell"/>
</dbReference>
<keyword evidence="3" id="KW-0597">Phosphoprotein</keyword>
<evidence type="ECO:0000313" key="13">
    <source>
        <dbReference type="Proteomes" id="UP000095283"/>
    </source>
</evidence>
<feature type="compositionally biased region" description="Basic and acidic residues" evidence="11">
    <location>
        <begin position="79"/>
        <end position="102"/>
    </location>
</feature>
<evidence type="ECO:0000256" key="8">
    <source>
        <dbReference type="ARBA" id="ARBA00023038"/>
    </source>
</evidence>
<keyword evidence="7" id="KW-0965">Cell junction</keyword>
<evidence type="ECO:0000256" key="7">
    <source>
        <dbReference type="ARBA" id="ARBA00022949"/>
    </source>
</evidence>
<dbReference type="PROSITE" id="PS00478">
    <property type="entry name" value="LIM_DOMAIN_1"/>
    <property type="match status" value="3"/>
</dbReference>
<organism evidence="13 14">
    <name type="scientific">Heterorhabditis bacteriophora</name>
    <name type="common">Entomopathogenic nematode worm</name>
    <dbReference type="NCBI Taxonomy" id="37862"/>
    <lineage>
        <taxon>Eukaryota</taxon>
        <taxon>Metazoa</taxon>
        <taxon>Ecdysozoa</taxon>
        <taxon>Nematoda</taxon>
        <taxon>Chromadorea</taxon>
        <taxon>Rhabditida</taxon>
        <taxon>Rhabditina</taxon>
        <taxon>Rhabditomorpha</taxon>
        <taxon>Strongyloidea</taxon>
        <taxon>Heterorhabditidae</taxon>
        <taxon>Heterorhabditis</taxon>
    </lineage>
</organism>
<dbReference type="WBParaSite" id="Hba_16775">
    <property type="protein sequence ID" value="Hba_16775"/>
    <property type="gene ID" value="Hba_16775"/>
</dbReference>
<keyword evidence="8 10" id="KW-0440">LIM domain</keyword>
<evidence type="ECO:0000256" key="3">
    <source>
        <dbReference type="ARBA" id="ARBA00022553"/>
    </source>
</evidence>
<dbReference type="GO" id="GO:0046872">
    <property type="term" value="F:metal ion binding"/>
    <property type="evidence" value="ECO:0007669"/>
    <property type="project" value="UniProtKB-KW"/>
</dbReference>
<proteinExistence type="predicted"/>
<name>A0A1I7XGA8_HETBA</name>
<evidence type="ECO:0000256" key="1">
    <source>
        <dbReference type="ARBA" id="ARBA00004282"/>
    </source>
</evidence>
<dbReference type="Gene3D" id="2.10.110.10">
    <property type="entry name" value="Cysteine Rich Protein"/>
    <property type="match status" value="4"/>
</dbReference>
<feature type="compositionally biased region" description="Polar residues" evidence="11">
    <location>
        <begin position="58"/>
        <end position="78"/>
    </location>
</feature>
<evidence type="ECO:0000256" key="6">
    <source>
        <dbReference type="ARBA" id="ARBA00022833"/>
    </source>
</evidence>
<reference evidence="14" key="1">
    <citation type="submission" date="2016-11" db="UniProtKB">
        <authorList>
            <consortium name="WormBaseParasite"/>
        </authorList>
    </citation>
    <scope>IDENTIFICATION</scope>
</reference>
<evidence type="ECO:0000256" key="10">
    <source>
        <dbReference type="PROSITE-ProRule" id="PRU00125"/>
    </source>
</evidence>
<evidence type="ECO:0000313" key="14">
    <source>
        <dbReference type="WBParaSite" id="Hba_16775"/>
    </source>
</evidence>
<evidence type="ECO:0000256" key="5">
    <source>
        <dbReference type="ARBA" id="ARBA00022737"/>
    </source>
</evidence>
<keyword evidence="6 10" id="KW-0862">Zinc</keyword>
<dbReference type="GO" id="GO:0055120">
    <property type="term" value="C:striated muscle dense body"/>
    <property type="evidence" value="ECO:0007669"/>
    <property type="project" value="UniProtKB-ARBA"/>
</dbReference>
<feature type="region of interest" description="Disordered" evidence="11">
    <location>
        <begin position="41"/>
        <end position="103"/>
    </location>
</feature>
<keyword evidence="5" id="KW-0677">Repeat</keyword>
<dbReference type="FunFam" id="2.10.110.10:FF:000009">
    <property type="entry name" value="Paxillin isoform 1"/>
    <property type="match status" value="1"/>
</dbReference>
<evidence type="ECO:0000256" key="4">
    <source>
        <dbReference type="ARBA" id="ARBA00022723"/>
    </source>
</evidence>
<evidence type="ECO:0000256" key="2">
    <source>
        <dbReference type="ARBA" id="ARBA00022490"/>
    </source>
</evidence>
<dbReference type="CDD" id="cd09339">
    <property type="entry name" value="LIM4_Paxillin_like"/>
    <property type="match status" value="1"/>
</dbReference>
<comment type="subcellular location">
    <subcellularLocation>
        <location evidence="1">Cell junction</location>
    </subcellularLocation>
    <subcellularLocation>
        <location evidence="9">Cytoplasm</location>
        <location evidence="9">Myofibril</location>
        <location evidence="9">Sarcomere</location>
        <location evidence="9">M line</location>
    </subcellularLocation>
</comment>
<evidence type="ECO:0000256" key="9">
    <source>
        <dbReference type="ARBA" id="ARBA00037833"/>
    </source>
</evidence>
<feature type="domain" description="LIM zinc-binding" evidence="12">
    <location>
        <begin position="344"/>
        <end position="403"/>
    </location>
</feature>
<evidence type="ECO:0000259" key="12">
    <source>
        <dbReference type="PROSITE" id="PS50023"/>
    </source>
</evidence>
<dbReference type="FunFam" id="2.10.110.10:FF:000012">
    <property type="entry name" value="Paxillin isoform 1"/>
    <property type="match status" value="1"/>
</dbReference>
<protein>
    <submittedName>
        <fullName evidence="14">LIM domain protein</fullName>
    </submittedName>
</protein>
<dbReference type="PANTHER" id="PTHR24216:SF8">
    <property type="entry name" value="PAXILLIN, ISOFORM F"/>
    <property type="match status" value="1"/>
</dbReference>
<sequence>MPGDDRFADAVKPALEALLSDLQHTTEVLRRANLSDRYSASREDLEPVYQEQTRRANTRSVSQNYGLDNVEQLVNNYSAERDMDQRKNVEDEQNQRQTERPTVHSLFTQLKDLGCSRKSLGSSQAQSYSDVQGANSPSRDLYQPDSMALNNEFSSKHGISTIPKGDCAHCGKPIIGQVVIALGMMWHPEHYTCCECGSELGHRNFFERNGKAYCEEDYHNQFSPRCAECNGPIKDVRRCVTAVAKNFHIQCFVCAECGVEFGNDGFHEKNGRAYCRKDFFRLFAPKCNGCQNPITSNFITALGTQWHPDCFVCQMCGCSFDGGSFFDHNGQPLCEIHYHEKRGSLCHACRAPISGRCVTAIGHKYHPEHFRCTYCSKQLTKGTFKEVDKRPFCHKCYNMTFALS</sequence>
<dbReference type="SUPFAM" id="SSF57716">
    <property type="entry name" value="Glucocorticoid receptor-like (DNA-binding domain)"/>
    <property type="match status" value="5"/>
</dbReference>
<dbReference type="CDD" id="cd09338">
    <property type="entry name" value="LIM3_Paxillin_like"/>
    <property type="match status" value="1"/>
</dbReference>
<dbReference type="PANTHER" id="PTHR24216">
    <property type="entry name" value="PAXILLIN-RELATED"/>
    <property type="match status" value="1"/>
</dbReference>
<dbReference type="FunFam" id="2.10.110.10:FF:000018">
    <property type="entry name" value="Paxillin isoform 1"/>
    <property type="match status" value="1"/>
</dbReference>